<evidence type="ECO:0000259" key="1">
    <source>
        <dbReference type="PROSITE" id="PS50181"/>
    </source>
</evidence>
<evidence type="ECO:0000313" key="3">
    <source>
        <dbReference type="Proteomes" id="UP000002669"/>
    </source>
</evidence>
<proteinExistence type="predicted"/>
<dbReference type="EMBL" id="DS989828">
    <property type="protein sequence ID" value="EFR04557.1"/>
    <property type="molecule type" value="Genomic_DNA"/>
</dbReference>
<organism evidence="3">
    <name type="scientific">Arthroderma gypseum (strain ATCC MYA-4604 / CBS 118893)</name>
    <name type="common">Microsporum gypseum</name>
    <dbReference type="NCBI Taxonomy" id="535722"/>
    <lineage>
        <taxon>Eukaryota</taxon>
        <taxon>Fungi</taxon>
        <taxon>Dikarya</taxon>
        <taxon>Ascomycota</taxon>
        <taxon>Pezizomycotina</taxon>
        <taxon>Eurotiomycetes</taxon>
        <taxon>Eurotiomycetidae</taxon>
        <taxon>Onygenales</taxon>
        <taxon>Arthrodermataceae</taxon>
        <taxon>Nannizzia</taxon>
    </lineage>
</organism>
<dbReference type="InParanoid" id="E4V3I3"/>
<keyword evidence="3" id="KW-1185">Reference proteome</keyword>
<gene>
    <name evidence="2" type="ORF">MGYG_07562</name>
</gene>
<dbReference type="HOGENOM" id="CLU_040048_0_0_1"/>
<dbReference type="RefSeq" id="XP_003170320.1">
    <property type="nucleotide sequence ID" value="XM_003170272.1"/>
</dbReference>
<reference evidence="3" key="1">
    <citation type="journal article" date="2012" name="MBio">
        <title>Comparative genome analysis of Trichophyton rubrum and related dermatophytes reveals candidate genes involved in infection.</title>
        <authorList>
            <person name="Martinez D.A."/>
            <person name="Oliver B.G."/>
            <person name="Graeser Y."/>
            <person name="Goldberg J.M."/>
            <person name="Li W."/>
            <person name="Martinez-Rossi N.M."/>
            <person name="Monod M."/>
            <person name="Shelest E."/>
            <person name="Barton R.C."/>
            <person name="Birch E."/>
            <person name="Brakhage A.A."/>
            <person name="Chen Z."/>
            <person name="Gurr S.J."/>
            <person name="Heiman D."/>
            <person name="Heitman J."/>
            <person name="Kosti I."/>
            <person name="Rossi A."/>
            <person name="Saif S."/>
            <person name="Samalova M."/>
            <person name="Saunders C.W."/>
            <person name="Shea T."/>
            <person name="Summerbell R.C."/>
            <person name="Xu J."/>
            <person name="Young S."/>
            <person name="Zeng Q."/>
            <person name="Birren B.W."/>
            <person name="Cuomo C.A."/>
            <person name="White T.C."/>
        </authorList>
    </citation>
    <scope>NUCLEOTIDE SEQUENCE [LARGE SCALE GENOMIC DNA]</scope>
    <source>
        <strain evidence="3">ATCC MYA-4604 / CBS 118893</strain>
    </source>
</reference>
<dbReference type="GeneID" id="10025559"/>
<sequence>MAIKASDKELLTRFSRPLSSIVTIPNEPAKPLALECRPGQLSIGMLGRLPLEIFYDILYTLDLESLFSFLCVCRRGYLMAMAMLRHRRLLEYIPGTISALRRTGLGSQYTIKSLYELLRTRDCVACGEFGGFLFLPTGERCCHTCLALNQTFWVASVGMLQAHFGLPAHKLEKLVVMEAVPGKYIYNDVEHGELLGLVMVKDAVELALAEGLSVNGNRTYLRKTKQRIDTSAWLDLRDMALVEKKRPVKRQPRYEARVPNGGYPLWLGAKPNEFYGMASTRLPHLLPDKTLEFGLICKGCEGEYSYLMPKSEFLRHARVCIGVSRKLRGGDKLPGLKLRVWH</sequence>
<dbReference type="OMA" id="NFWALPI"/>
<feature type="domain" description="F-box" evidence="1">
    <location>
        <begin position="43"/>
        <end position="89"/>
    </location>
</feature>
<dbReference type="STRING" id="535722.E4V3I3"/>
<dbReference type="CDD" id="cd09917">
    <property type="entry name" value="F-box_SF"/>
    <property type="match status" value="1"/>
</dbReference>
<dbReference type="InterPro" id="IPR036047">
    <property type="entry name" value="F-box-like_dom_sf"/>
</dbReference>
<dbReference type="AlphaFoldDB" id="E4V3I3"/>
<dbReference type="SUPFAM" id="SSF81383">
    <property type="entry name" value="F-box domain"/>
    <property type="match status" value="1"/>
</dbReference>
<accession>E4V3I3</accession>
<dbReference type="InterPro" id="IPR001810">
    <property type="entry name" value="F-box_dom"/>
</dbReference>
<dbReference type="eggNOG" id="ENOG502RNYR">
    <property type="taxonomic scope" value="Eukaryota"/>
</dbReference>
<dbReference type="OrthoDB" id="2687876at2759"/>
<dbReference type="VEuPathDB" id="FungiDB:MGYG_07562"/>
<dbReference type="PROSITE" id="PS50181">
    <property type="entry name" value="FBOX"/>
    <property type="match status" value="1"/>
</dbReference>
<dbReference type="Proteomes" id="UP000002669">
    <property type="component" value="Unassembled WGS sequence"/>
</dbReference>
<evidence type="ECO:0000313" key="2">
    <source>
        <dbReference type="EMBL" id="EFR04557.1"/>
    </source>
</evidence>
<protein>
    <submittedName>
        <fullName evidence="2">F-box domain-containing protein</fullName>
    </submittedName>
</protein>
<name>E4V3I3_ARTGP</name>